<name>A0A2H0X749_UNCKA</name>
<reference evidence="4" key="1">
    <citation type="submission" date="2017-09" db="EMBL/GenBank/DDBJ databases">
        <title>Depth-based differentiation of microbial function through sediment-hosted aquifers and enrichment of novel symbionts in the deep terrestrial subsurface.</title>
        <authorList>
            <person name="Probst A.J."/>
            <person name="Ladd B."/>
            <person name="Jarett J.K."/>
            <person name="Geller-Mcgrath D.E."/>
            <person name="Sieber C.M.K."/>
            <person name="Emerson J.B."/>
            <person name="Anantharaman K."/>
            <person name="Thomas B.C."/>
            <person name="Malmstrom R."/>
            <person name="Stieglmeier M."/>
            <person name="Klingl A."/>
            <person name="Woyke T."/>
            <person name="Ryan C.M."/>
            <person name="Banfield J.F."/>
        </authorList>
    </citation>
    <scope>NUCLEOTIDE SEQUENCE [LARGE SCALE GENOMIC DNA]</scope>
</reference>
<dbReference type="Pfam" id="PF13277">
    <property type="entry name" value="YmdB"/>
    <property type="match status" value="1"/>
</dbReference>
<dbReference type="Proteomes" id="UP000231414">
    <property type="component" value="Unassembled WGS sequence"/>
</dbReference>
<proteinExistence type="predicted"/>
<feature type="binding site" evidence="2">
    <location>
        <position position="40"/>
    </location>
    <ligand>
        <name>Fe cation</name>
        <dbReference type="ChEBI" id="CHEBI:24875"/>
        <label>2</label>
    </ligand>
</feature>
<dbReference type="PIRSF" id="PIRSF004789">
    <property type="entry name" value="DR1281"/>
    <property type="match status" value="1"/>
</dbReference>
<feature type="binding site" evidence="2">
    <location>
        <position position="9"/>
    </location>
    <ligand>
        <name>Fe cation</name>
        <dbReference type="ChEBI" id="CHEBI:24875"/>
        <label>1</label>
    </ligand>
</feature>
<protein>
    <submittedName>
        <fullName evidence="3">Metallophosphoesterase</fullName>
    </submittedName>
</protein>
<dbReference type="GO" id="GO:0046872">
    <property type="term" value="F:metal ion binding"/>
    <property type="evidence" value="ECO:0007669"/>
    <property type="project" value="UniProtKB-KW"/>
</dbReference>
<dbReference type="AlphaFoldDB" id="A0A2H0X749"/>
<feature type="active site" description="Proton donor" evidence="1">
    <location>
        <position position="69"/>
    </location>
</feature>
<feature type="binding site" evidence="2">
    <location>
        <position position="157"/>
    </location>
    <ligand>
        <name>Fe cation</name>
        <dbReference type="ChEBI" id="CHEBI:24875"/>
        <label>2</label>
    </ligand>
</feature>
<feature type="binding site" evidence="2">
    <location>
        <position position="68"/>
    </location>
    <ligand>
        <name>Fe cation</name>
        <dbReference type="ChEBI" id="CHEBI:24875"/>
        <label>2</label>
    </ligand>
</feature>
<dbReference type="GO" id="GO:0004113">
    <property type="term" value="F:2',3'-cyclic-nucleotide 3'-phosphodiesterase activity"/>
    <property type="evidence" value="ECO:0007669"/>
    <property type="project" value="TreeGrafter"/>
</dbReference>
<accession>A0A2H0X749</accession>
<evidence type="ECO:0000313" key="4">
    <source>
        <dbReference type="Proteomes" id="UP000231414"/>
    </source>
</evidence>
<keyword evidence="2" id="KW-0479">Metal-binding</keyword>
<dbReference type="Gene3D" id="3.60.21.10">
    <property type="match status" value="1"/>
</dbReference>
<dbReference type="InterPro" id="IPR005235">
    <property type="entry name" value="YmdB-like"/>
</dbReference>
<feature type="binding site" evidence="2">
    <location>
        <position position="184"/>
    </location>
    <ligand>
        <name>Fe cation</name>
        <dbReference type="ChEBI" id="CHEBI:24875"/>
        <label>1</label>
    </ligand>
</feature>
<comment type="caution">
    <text evidence="3">The sequence shown here is derived from an EMBL/GenBank/DDBJ whole genome shotgun (WGS) entry which is preliminary data.</text>
</comment>
<evidence type="ECO:0000256" key="2">
    <source>
        <dbReference type="PIRSR" id="PIRSR004789-51"/>
    </source>
</evidence>
<feature type="binding site" evidence="2">
    <location>
        <position position="40"/>
    </location>
    <ligand>
        <name>Fe cation</name>
        <dbReference type="ChEBI" id="CHEBI:24875"/>
        <label>1</label>
    </ligand>
</feature>
<dbReference type="EMBL" id="PEYW01000029">
    <property type="protein sequence ID" value="PIS20753.1"/>
    <property type="molecule type" value="Genomic_DNA"/>
</dbReference>
<gene>
    <name evidence="3" type="ORF">COT52_01895</name>
</gene>
<dbReference type="PANTHER" id="PTHR36303:SF1">
    <property type="entry name" value="2',3'-CYCLIC-NUCLEOTIDE 2'-PHOSPHODIESTERASE"/>
    <property type="match status" value="1"/>
</dbReference>
<dbReference type="PANTHER" id="PTHR36303">
    <property type="entry name" value="2',3'-CYCLIC-NUCLEOTIDE 2'-PHOSPHODIESTERASE"/>
    <property type="match status" value="1"/>
</dbReference>
<dbReference type="SUPFAM" id="SSF56300">
    <property type="entry name" value="Metallo-dependent phosphatases"/>
    <property type="match status" value="1"/>
</dbReference>
<dbReference type="InterPro" id="IPR029052">
    <property type="entry name" value="Metallo-depent_PP-like"/>
</dbReference>
<evidence type="ECO:0000313" key="3">
    <source>
        <dbReference type="EMBL" id="PIS20753.1"/>
    </source>
</evidence>
<feature type="binding site" evidence="2">
    <location>
        <position position="41"/>
    </location>
    <ligand>
        <name>Fe cation</name>
        <dbReference type="ChEBI" id="CHEBI:24875"/>
        <label>1</label>
    </ligand>
</feature>
<evidence type="ECO:0000256" key="1">
    <source>
        <dbReference type="PIRSR" id="PIRSR004789-50"/>
    </source>
</evidence>
<organism evidence="3 4">
    <name type="scientific">candidate division WWE3 bacterium CG08_land_8_20_14_0_20_43_13</name>
    <dbReference type="NCBI Taxonomy" id="1975087"/>
    <lineage>
        <taxon>Bacteria</taxon>
        <taxon>Katanobacteria</taxon>
    </lineage>
</organism>
<feature type="binding site" evidence="2">
    <location>
        <position position="182"/>
    </location>
    <ligand>
        <name>Fe cation</name>
        <dbReference type="ChEBI" id="CHEBI:24875"/>
        <label>2</label>
    </ligand>
</feature>
<sequence length="266" mass="28971">MIKILFIGDVVAKLGRQAVAEALPRIKEENKVDLVLANAENILHGRGVSADRLEELRLVGVNGFTSGDHIFRHRDIISVIDDLPLARPANYPEDIPGSGIIELDLGRKGIVLVVNLLGLGLMSSPTASPASCPFRAIDKIFRECNPSDYSAVIVDIHAETTAEKAALAWYLDGRVSAVVGTHTHVPTCDQRILPKGTAFVSDVGMAGAYDSVLGVTKEVIIETLMYPYPTKFEWVEEGARVFNSVLIEIGKNRQAVSIIRIDKTFL</sequence>